<keyword evidence="2" id="KW-1185">Reference proteome</keyword>
<dbReference type="Proteomes" id="UP000257109">
    <property type="component" value="Unassembled WGS sequence"/>
</dbReference>
<gene>
    <name evidence="1" type="ORF">CR513_29514</name>
</gene>
<evidence type="ECO:0000313" key="2">
    <source>
        <dbReference type="Proteomes" id="UP000257109"/>
    </source>
</evidence>
<name>A0A371GEV5_MUCPR</name>
<accession>A0A371GEV5</accession>
<organism evidence="1 2">
    <name type="scientific">Mucuna pruriens</name>
    <name type="common">Velvet bean</name>
    <name type="synonym">Dolichos pruriens</name>
    <dbReference type="NCBI Taxonomy" id="157652"/>
    <lineage>
        <taxon>Eukaryota</taxon>
        <taxon>Viridiplantae</taxon>
        <taxon>Streptophyta</taxon>
        <taxon>Embryophyta</taxon>
        <taxon>Tracheophyta</taxon>
        <taxon>Spermatophyta</taxon>
        <taxon>Magnoliopsida</taxon>
        <taxon>eudicotyledons</taxon>
        <taxon>Gunneridae</taxon>
        <taxon>Pentapetalae</taxon>
        <taxon>rosids</taxon>
        <taxon>fabids</taxon>
        <taxon>Fabales</taxon>
        <taxon>Fabaceae</taxon>
        <taxon>Papilionoideae</taxon>
        <taxon>50 kb inversion clade</taxon>
        <taxon>NPAAA clade</taxon>
        <taxon>indigoferoid/millettioid clade</taxon>
        <taxon>Phaseoleae</taxon>
        <taxon>Mucuna</taxon>
    </lineage>
</organism>
<dbReference type="EMBL" id="QJKJ01005829">
    <property type="protein sequence ID" value="RDX88833.1"/>
    <property type="molecule type" value="Genomic_DNA"/>
</dbReference>
<proteinExistence type="predicted"/>
<evidence type="ECO:0000313" key="1">
    <source>
        <dbReference type="EMBL" id="RDX88833.1"/>
    </source>
</evidence>
<protein>
    <submittedName>
        <fullName evidence="1">Uncharacterized protein</fullName>
    </submittedName>
</protein>
<reference evidence="1" key="1">
    <citation type="submission" date="2018-05" db="EMBL/GenBank/DDBJ databases">
        <title>Draft genome of Mucuna pruriens seed.</title>
        <authorList>
            <person name="Nnadi N.E."/>
            <person name="Vos R."/>
            <person name="Hasami M.H."/>
            <person name="Devisetty U.K."/>
            <person name="Aguiy J.C."/>
        </authorList>
    </citation>
    <scope>NUCLEOTIDE SEQUENCE [LARGE SCALE GENOMIC DNA]</scope>
    <source>
        <strain evidence="1">JCA_2017</strain>
    </source>
</reference>
<sequence>MKRNELIQKKVGSTIQLALAHQITTNVLEGISLMTFWGKLKSIYMTKYLMRSKQCCCWLYY</sequence>
<comment type="caution">
    <text evidence="1">The sequence shown here is derived from an EMBL/GenBank/DDBJ whole genome shotgun (WGS) entry which is preliminary data.</text>
</comment>
<dbReference type="AlphaFoldDB" id="A0A371GEV5"/>
<feature type="non-terminal residue" evidence="1">
    <location>
        <position position="1"/>
    </location>
</feature>